<dbReference type="AlphaFoldDB" id="A0A0H2X5X2"/>
<keyword evidence="7 11" id="KW-1133">Transmembrane helix</keyword>
<keyword evidence="6 11" id="KW-0812">Transmembrane</keyword>
<evidence type="ECO:0000256" key="8">
    <source>
        <dbReference type="ARBA" id="ARBA00023136"/>
    </source>
</evidence>
<evidence type="ECO:0000256" key="2">
    <source>
        <dbReference type="ARBA" id="ARBA00021549"/>
    </source>
</evidence>
<dbReference type="PROSITE" id="PS00409">
    <property type="entry name" value="PROKAR_NTER_METHYL"/>
    <property type="match status" value="1"/>
</dbReference>
<evidence type="ECO:0000256" key="1">
    <source>
        <dbReference type="ARBA" id="ARBA00004377"/>
    </source>
</evidence>
<dbReference type="InterPro" id="IPR045584">
    <property type="entry name" value="Pilin-like"/>
</dbReference>
<accession>A0A0H2X5X2</accession>
<dbReference type="HOGENOM" id="CLU_084761_1_2_6"/>
<gene>
    <name evidence="13" type="ordered locus">XC_1621</name>
</gene>
<feature type="transmembrane region" description="Helical" evidence="11">
    <location>
        <begin position="12"/>
        <end position="32"/>
    </location>
</feature>
<evidence type="ECO:0000256" key="9">
    <source>
        <dbReference type="ARBA" id="ARBA00025772"/>
    </source>
</evidence>
<protein>
    <recommendedName>
        <fullName evidence="2">Type II secretion system protein H</fullName>
    </recommendedName>
    <alternativeName>
        <fullName evidence="10">General secretion pathway protein H</fullName>
    </alternativeName>
</protein>
<evidence type="ECO:0000256" key="4">
    <source>
        <dbReference type="ARBA" id="ARBA00022481"/>
    </source>
</evidence>
<keyword evidence="4" id="KW-0488">Methylation</keyword>
<dbReference type="InterPro" id="IPR022346">
    <property type="entry name" value="T2SS_GspH"/>
</dbReference>
<evidence type="ECO:0000256" key="11">
    <source>
        <dbReference type="SAM" id="Phobius"/>
    </source>
</evidence>
<evidence type="ECO:0000313" key="13">
    <source>
        <dbReference type="EMBL" id="AAY48687.1"/>
    </source>
</evidence>
<evidence type="ECO:0000259" key="12">
    <source>
        <dbReference type="Pfam" id="PF12019"/>
    </source>
</evidence>
<dbReference type="Pfam" id="PF07963">
    <property type="entry name" value="N_methyl"/>
    <property type="match status" value="1"/>
</dbReference>
<dbReference type="Pfam" id="PF12019">
    <property type="entry name" value="GspH"/>
    <property type="match status" value="1"/>
</dbReference>
<dbReference type="Gene3D" id="3.55.40.10">
    <property type="entry name" value="minor pseudopilin epsh domain"/>
    <property type="match status" value="1"/>
</dbReference>
<keyword evidence="3" id="KW-1003">Cell membrane</keyword>
<evidence type="ECO:0000256" key="10">
    <source>
        <dbReference type="ARBA" id="ARBA00030775"/>
    </source>
</evidence>
<name>A0A0H2X5X2_XANC8</name>
<evidence type="ECO:0000256" key="7">
    <source>
        <dbReference type="ARBA" id="ARBA00022989"/>
    </source>
</evidence>
<keyword evidence="5" id="KW-0997">Cell inner membrane</keyword>
<dbReference type="GO" id="GO:0015627">
    <property type="term" value="C:type II protein secretion system complex"/>
    <property type="evidence" value="ECO:0007669"/>
    <property type="project" value="InterPro"/>
</dbReference>
<dbReference type="SUPFAM" id="SSF54523">
    <property type="entry name" value="Pili subunits"/>
    <property type="match status" value="1"/>
</dbReference>
<feature type="domain" description="General secretion pathway GspH" evidence="12">
    <location>
        <begin position="45"/>
        <end position="161"/>
    </location>
</feature>
<comment type="similarity">
    <text evidence="9">Belongs to the GSP H family.</text>
</comment>
<keyword evidence="8 11" id="KW-0472">Membrane</keyword>
<dbReference type="GO" id="GO:0015628">
    <property type="term" value="P:protein secretion by the type II secretion system"/>
    <property type="evidence" value="ECO:0007669"/>
    <property type="project" value="InterPro"/>
</dbReference>
<dbReference type="RefSeq" id="WP_011037629.1">
    <property type="nucleotide sequence ID" value="NC_007086.1"/>
</dbReference>
<dbReference type="NCBIfam" id="TIGR02532">
    <property type="entry name" value="IV_pilin_GFxxxE"/>
    <property type="match status" value="1"/>
</dbReference>
<dbReference type="EMBL" id="CP000050">
    <property type="protein sequence ID" value="AAY48687.1"/>
    <property type="molecule type" value="Genomic_DNA"/>
</dbReference>
<dbReference type="InterPro" id="IPR012902">
    <property type="entry name" value="N_methyl_site"/>
</dbReference>
<dbReference type="GO" id="GO:0005886">
    <property type="term" value="C:plasma membrane"/>
    <property type="evidence" value="ECO:0007669"/>
    <property type="project" value="UniProtKB-SubCell"/>
</dbReference>
<evidence type="ECO:0000256" key="6">
    <source>
        <dbReference type="ARBA" id="ARBA00022692"/>
    </source>
</evidence>
<evidence type="ECO:0000313" key="14">
    <source>
        <dbReference type="Proteomes" id="UP000000420"/>
    </source>
</evidence>
<proteinExistence type="inferred from homology"/>
<comment type="subcellular location">
    <subcellularLocation>
        <location evidence="1">Cell inner membrane</location>
        <topology evidence="1">Single-pass membrane protein</topology>
    </subcellularLocation>
</comment>
<sequence>MFFCRARGFTLVELMTTVAVVAIVAAIGYPSFQGVIRSNRAVTANNEVVGLLNLARSEALRSGQSGAICGSSNGTACDGSWGGGILAWSDVNTNGALDGGEPVLRYWLGNPKLVVQGPSSGLVAFDGRGRRISAADQQITVRPDQCGGQQLMRTLLINAAGQVRSRKDNCQ</sequence>
<evidence type="ECO:0000256" key="3">
    <source>
        <dbReference type="ARBA" id="ARBA00022475"/>
    </source>
</evidence>
<dbReference type="KEGG" id="xcb:XC_1621"/>
<organism evidence="13 14">
    <name type="scientific">Xanthomonas campestris pv. campestris (strain 8004)</name>
    <dbReference type="NCBI Taxonomy" id="314565"/>
    <lineage>
        <taxon>Bacteria</taxon>
        <taxon>Pseudomonadati</taxon>
        <taxon>Pseudomonadota</taxon>
        <taxon>Gammaproteobacteria</taxon>
        <taxon>Lysobacterales</taxon>
        <taxon>Lysobacteraceae</taxon>
        <taxon>Xanthomonas</taxon>
    </lineage>
</organism>
<reference evidence="13 14" key="1">
    <citation type="journal article" date="2005" name="Genome Res.">
        <title>Comparative and functional genomic analyses of the pathogenicity of phytopathogen Xanthomonas campestris pv. campestris.</title>
        <authorList>
            <person name="Qian W."/>
            <person name="Jia Y."/>
            <person name="Ren S.X."/>
            <person name="He Y.Q."/>
            <person name="Feng J.X."/>
            <person name="Lu L.F."/>
            <person name="Sun Q."/>
            <person name="Ying G."/>
            <person name="Tang D.J."/>
            <person name="Tang H."/>
            <person name="Wu W."/>
            <person name="Hao P."/>
            <person name="Wang L."/>
            <person name="Jiang B.L."/>
            <person name="Zeng S."/>
            <person name="Gu W.Y."/>
            <person name="Lu G."/>
            <person name="Rong L."/>
            <person name="Tian Y."/>
            <person name="Yao Z."/>
            <person name="Fu G."/>
            <person name="Chen B."/>
            <person name="Fang R."/>
            <person name="Qiang B."/>
            <person name="Chen Z."/>
            <person name="Zhao G.P."/>
            <person name="Tang J.L."/>
            <person name="He C."/>
        </authorList>
    </citation>
    <scope>NUCLEOTIDE SEQUENCE [LARGE SCALE GENOMIC DNA]</scope>
    <source>
        <strain evidence="13 14">8004</strain>
    </source>
</reference>
<dbReference type="Proteomes" id="UP000000420">
    <property type="component" value="Chromosome"/>
</dbReference>
<evidence type="ECO:0000256" key="5">
    <source>
        <dbReference type="ARBA" id="ARBA00022519"/>
    </source>
</evidence>